<dbReference type="AlphaFoldDB" id="A0A1I1DVN7"/>
<name>A0A1I1DVN7_BREAD</name>
<keyword evidence="2" id="KW-0813">Transport</keyword>
<dbReference type="SUPFAM" id="SSF159468">
    <property type="entry name" value="AtpF-like"/>
    <property type="match status" value="1"/>
</dbReference>
<dbReference type="InterPro" id="IPR008218">
    <property type="entry name" value="ATPase_V1-cplx_f_g_su"/>
</dbReference>
<dbReference type="InterPro" id="IPR036906">
    <property type="entry name" value="ATPase_V1_fsu_sf"/>
</dbReference>
<gene>
    <name evidence="4" type="ORF">SAMN02745150_00725</name>
</gene>
<dbReference type="RefSeq" id="WP_092318723.1">
    <property type="nucleotide sequence ID" value="NZ_FOKY01000003.1"/>
</dbReference>
<evidence type="ECO:0000256" key="3">
    <source>
        <dbReference type="ARBA" id="ARBA00023065"/>
    </source>
</evidence>
<evidence type="ECO:0000256" key="1">
    <source>
        <dbReference type="ARBA" id="ARBA00010148"/>
    </source>
</evidence>
<evidence type="ECO:0000256" key="2">
    <source>
        <dbReference type="ARBA" id="ARBA00022448"/>
    </source>
</evidence>
<evidence type="ECO:0000313" key="5">
    <source>
        <dbReference type="Proteomes" id="UP000240042"/>
    </source>
</evidence>
<protein>
    <submittedName>
        <fullName evidence="4">H+-ATPase subunit F/Vma7</fullName>
    </submittedName>
</protein>
<sequence>MKALALVDTDDAPIYMLAGMEVWSPNTKEELKQKFQQAVMIPQLGLLVISTKYTEDLQEELDQCRLSGSNVQILEVPSSKSESHPGEKLIKYVRKIIGQN</sequence>
<dbReference type="EMBL" id="FOKY01000003">
    <property type="protein sequence ID" value="SFB77078.1"/>
    <property type="molecule type" value="Genomic_DNA"/>
</dbReference>
<keyword evidence="3" id="KW-0406">Ion transport</keyword>
<comment type="similarity">
    <text evidence="1">Belongs to the V-ATPase F subunit family.</text>
</comment>
<proteinExistence type="inferred from homology"/>
<dbReference type="Gene3D" id="3.40.50.10580">
    <property type="entry name" value="ATPase, V1 complex, subunit F"/>
    <property type="match status" value="1"/>
</dbReference>
<accession>A0A1I1DVN7</accession>
<organism evidence="4 5">
    <name type="scientific">Brevinema andersonii</name>
    <dbReference type="NCBI Taxonomy" id="34097"/>
    <lineage>
        <taxon>Bacteria</taxon>
        <taxon>Pseudomonadati</taxon>
        <taxon>Spirochaetota</taxon>
        <taxon>Spirochaetia</taxon>
        <taxon>Brevinematales</taxon>
        <taxon>Brevinemataceae</taxon>
        <taxon>Brevinema</taxon>
    </lineage>
</organism>
<keyword evidence="5" id="KW-1185">Reference proteome</keyword>
<dbReference type="STRING" id="34097.SAMN02745150_00725"/>
<dbReference type="Proteomes" id="UP000240042">
    <property type="component" value="Unassembled WGS sequence"/>
</dbReference>
<reference evidence="5" key="1">
    <citation type="submission" date="2016-10" db="EMBL/GenBank/DDBJ databases">
        <authorList>
            <person name="Varghese N."/>
            <person name="Submissions S."/>
        </authorList>
    </citation>
    <scope>NUCLEOTIDE SEQUENCE [LARGE SCALE GENOMIC DNA]</scope>
    <source>
        <strain evidence="5">ATCC 43811</strain>
    </source>
</reference>
<evidence type="ECO:0000313" key="4">
    <source>
        <dbReference type="EMBL" id="SFB77078.1"/>
    </source>
</evidence>
<dbReference type="GO" id="GO:0046961">
    <property type="term" value="F:proton-transporting ATPase activity, rotational mechanism"/>
    <property type="evidence" value="ECO:0007669"/>
    <property type="project" value="InterPro"/>
</dbReference>
<dbReference type="Pfam" id="PF01990">
    <property type="entry name" value="ATP-synt_F"/>
    <property type="match status" value="1"/>
</dbReference>